<evidence type="ECO:0000313" key="2">
    <source>
        <dbReference type="EMBL" id="EWY37419.1"/>
    </source>
</evidence>
<dbReference type="RefSeq" id="WP_051513214.1">
    <property type="nucleotide sequence ID" value="NZ_AVFL01000026.1"/>
</dbReference>
<sequence>MIRTKVAAAAPATRARPLVVTGLPAAALEIRESARATRLTLRVDPGRDVIQVVVPLGVSETEAARFVTRHAEWVRGRLAAMPPRRPFIEGAVVPVLGVDHVIRHAAGYRGATHRASGEIRVGGEAEFVARRVRDFLIQEARTELAMRSRAKAATIGKRVAAVSVRDTRSRWGSCASSGRLSFSWRLILTPEAVFDYVVAHEVAHLVEMNHGGRFWALVATLTPRVEAPRAWLKANGASLLRFG</sequence>
<dbReference type="PANTHER" id="PTHR30399">
    <property type="entry name" value="UNCHARACTERIZED PROTEIN YGJP"/>
    <property type="match status" value="1"/>
</dbReference>
<keyword evidence="3" id="KW-1185">Reference proteome</keyword>
<dbReference type="Proteomes" id="UP000019486">
    <property type="component" value="Unassembled WGS sequence"/>
</dbReference>
<dbReference type="PANTHER" id="PTHR30399:SF1">
    <property type="entry name" value="UTP PYROPHOSPHATASE"/>
    <property type="match status" value="1"/>
</dbReference>
<dbReference type="CDD" id="cd07344">
    <property type="entry name" value="M48_yhfN_like"/>
    <property type="match status" value="1"/>
</dbReference>
<feature type="domain" description="YgjP-like metallopeptidase" evidence="1">
    <location>
        <begin position="38"/>
        <end position="234"/>
    </location>
</feature>
<accession>W9GUF0</accession>
<protein>
    <recommendedName>
        <fullName evidence="1">YgjP-like metallopeptidase domain-containing protein</fullName>
    </recommendedName>
</protein>
<gene>
    <name evidence="2" type="ORF">N825_17570</name>
</gene>
<organism evidence="2 3">
    <name type="scientific">Skermanella stibiiresistens SB22</name>
    <dbReference type="NCBI Taxonomy" id="1385369"/>
    <lineage>
        <taxon>Bacteria</taxon>
        <taxon>Pseudomonadati</taxon>
        <taxon>Pseudomonadota</taxon>
        <taxon>Alphaproteobacteria</taxon>
        <taxon>Rhodospirillales</taxon>
        <taxon>Azospirillaceae</taxon>
        <taxon>Skermanella</taxon>
    </lineage>
</organism>
<dbReference type="STRING" id="1385369.N825_17570"/>
<evidence type="ECO:0000259" key="1">
    <source>
        <dbReference type="Pfam" id="PF01863"/>
    </source>
</evidence>
<name>W9GUF0_9PROT</name>
<dbReference type="AlphaFoldDB" id="W9GUF0"/>
<dbReference type="EMBL" id="AVFL01000026">
    <property type="protein sequence ID" value="EWY37419.1"/>
    <property type="molecule type" value="Genomic_DNA"/>
</dbReference>
<dbReference type="InterPro" id="IPR053136">
    <property type="entry name" value="UTP_pyrophosphatase-like"/>
</dbReference>
<dbReference type="PATRIC" id="fig|1385369.3.peg.5489"/>
<evidence type="ECO:0000313" key="3">
    <source>
        <dbReference type="Proteomes" id="UP000019486"/>
    </source>
</evidence>
<reference evidence="2 3" key="1">
    <citation type="submission" date="2013-08" db="EMBL/GenBank/DDBJ databases">
        <title>The genome sequence of Skermanella stibiiresistens.</title>
        <authorList>
            <person name="Zhu W."/>
            <person name="Wang G."/>
        </authorList>
    </citation>
    <scope>NUCLEOTIDE SEQUENCE [LARGE SCALE GENOMIC DNA]</scope>
    <source>
        <strain evidence="2 3">SB22</strain>
    </source>
</reference>
<dbReference type="Pfam" id="PF01863">
    <property type="entry name" value="YgjP-like"/>
    <property type="match status" value="1"/>
</dbReference>
<dbReference type="InterPro" id="IPR002725">
    <property type="entry name" value="YgjP-like_metallopeptidase"/>
</dbReference>
<dbReference type="OrthoDB" id="9795402at2"/>
<proteinExistence type="predicted"/>
<comment type="caution">
    <text evidence="2">The sequence shown here is derived from an EMBL/GenBank/DDBJ whole genome shotgun (WGS) entry which is preliminary data.</text>
</comment>
<dbReference type="Gene3D" id="3.30.2010.10">
    <property type="entry name" value="Metalloproteases ('zincins'), catalytic domain"/>
    <property type="match status" value="1"/>
</dbReference>